<dbReference type="Pfam" id="PF04266">
    <property type="entry name" value="ASCH"/>
    <property type="match status" value="1"/>
</dbReference>
<dbReference type="PANTHER" id="PTHR34204:SF2">
    <property type="entry name" value="RNA-BINDING ASCH DOMAIN PROTEIN"/>
    <property type="match status" value="1"/>
</dbReference>
<dbReference type="PANTHER" id="PTHR34204">
    <property type="entry name" value="RNA-BINDING ASCH DOMAIN PROTEIN"/>
    <property type="match status" value="1"/>
</dbReference>
<dbReference type="AlphaFoldDB" id="A0A2C9V212"/>
<dbReference type="STRING" id="3983.A0A2C9V212"/>
<sequence>MEKLKECIEELVEFTLNSHINETLEFDIGLSKDFCSNLLRDDPDDSVSLPDTVTAGSFEGVPRYPLFKRLASGLYQCIISGTFCKTYGEIQFIQEDVSLKQKQDEWNKLILEKGSELINMFEATFYELHAQEPFFSLLKAFGLYADGLKTIEGRCAGAKYSRIGPGALVLLNKTVVLEVKDVHRYASFLKMLETEDLSQVLPGIKTVQEGVKIYRKFYTEEKEMSNGVLAICVSKSSPQPYLHLASILLGLSYGGVQSLLGLAHTAGTVSDALPPPSSTLLSSFTLPYRPDVNGSALTHGARALAKHAERSSNKYWGIISGSATNQLSFAPKCLRLAPLLSPQERSTTCTNLFFSHCNSYSTHHFKPSCILSPQHYCSCPVIATKMVPIFDTCYSCFISQVF</sequence>
<proteinExistence type="predicted"/>
<accession>A0A2C9V212</accession>
<evidence type="ECO:0000259" key="1">
    <source>
        <dbReference type="Pfam" id="PF04266"/>
    </source>
</evidence>
<feature type="domain" description="ASCH" evidence="1">
    <location>
        <begin position="145"/>
        <end position="231"/>
    </location>
</feature>
<gene>
    <name evidence="2" type="ORF">MANES_11G126000</name>
</gene>
<dbReference type="InterPro" id="IPR015947">
    <property type="entry name" value="PUA-like_sf"/>
</dbReference>
<protein>
    <recommendedName>
        <fullName evidence="1">ASCH domain-containing protein</fullName>
    </recommendedName>
</protein>
<evidence type="ECO:0000313" key="2">
    <source>
        <dbReference type="EMBL" id="OAY37746.1"/>
    </source>
</evidence>
<dbReference type="OrthoDB" id="112749at2759"/>
<dbReference type="SUPFAM" id="SSF88697">
    <property type="entry name" value="PUA domain-like"/>
    <property type="match status" value="1"/>
</dbReference>
<dbReference type="InterPro" id="IPR007374">
    <property type="entry name" value="ASCH_domain"/>
</dbReference>
<dbReference type="EMBL" id="CM004397">
    <property type="protein sequence ID" value="OAY37746.1"/>
    <property type="molecule type" value="Genomic_DNA"/>
</dbReference>
<name>A0A2C9V212_MANES</name>
<organism evidence="2">
    <name type="scientific">Manihot esculenta</name>
    <name type="common">Cassava</name>
    <name type="synonym">Jatropha manihot</name>
    <dbReference type="NCBI Taxonomy" id="3983"/>
    <lineage>
        <taxon>Eukaryota</taxon>
        <taxon>Viridiplantae</taxon>
        <taxon>Streptophyta</taxon>
        <taxon>Embryophyta</taxon>
        <taxon>Tracheophyta</taxon>
        <taxon>Spermatophyta</taxon>
        <taxon>Magnoliopsida</taxon>
        <taxon>eudicotyledons</taxon>
        <taxon>Gunneridae</taxon>
        <taxon>Pentapetalae</taxon>
        <taxon>rosids</taxon>
        <taxon>fabids</taxon>
        <taxon>Malpighiales</taxon>
        <taxon>Euphorbiaceae</taxon>
        <taxon>Crotonoideae</taxon>
        <taxon>Manihoteae</taxon>
        <taxon>Manihot</taxon>
    </lineage>
</organism>
<reference evidence="2" key="1">
    <citation type="submission" date="2016-02" db="EMBL/GenBank/DDBJ databases">
        <title>WGS assembly of Manihot esculenta.</title>
        <authorList>
            <person name="Bredeson J.V."/>
            <person name="Prochnik S.E."/>
            <person name="Lyons J.B."/>
            <person name="Schmutz J."/>
            <person name="Grimwood J."/>
            <person name="Vrebalov J."/>
            <person name="Bart R.S."/>
            <person name="Amuge T."/>
            <person name="Ferguson M.E."/>
            <person name="Green R."/>
            <person name="Putnam N."/>
            <person name="Stites J."/>
            <person name="Rounsley S."/>
            <person name="Rokhsar D.S."/>
        </authorList>
    </citation>
    <scope>NUCLEOTIDE SEQUENCE [LARGE SCALE GENOMIC DNA]</scope>
    <source>
        <tissue evidence="2">Leaf</tissue>
    </source>
</reference>
<dbReference type="Gene3D" id="2.30.130.30">
    <property type="entry name" value="Hypothetical protein"/>
    <property type="match status" value="1"/>
</dbReference>